<sequence>MELDNIITLQDENGEDVRFEFLDLVEYAGNEYVVLLPVEDDDGQVVILQLEESDDDEVENYVGVDDDETLNAIFAIFKEKFKDEFKFED</sequence>
<dbReference type="Pfam" id="PF06949">
    <property type="entry name" value="DUF1292"/>
    <property type="match status" value="1"/>
</dbReference>
<proteinExistence type="predicted"/>
<evidence type="ECO:0000313" key="1">
    <source>
        <dbReference type="EMBL" id="MBE5037153.1"/>
    </source>
</evidence>
<reference evidence="1 2" key="1">
    <citation type="submission" date="2020-10" db="EMBL/GenBank/DDBJ databases">
        <title>ChiBAC.</title>
        <authorList>
            <person name="Zenner C."/>
            <person name="Hitch T.C.A."/>
            <person name="Clavel T."/>
        </authorList>
    </citation>
    <scope>NUCLEOTIDE SEQUENCE [LARGE SCALE GENOMIC DNA]</scope>
    <source>
        <strain evidence="1 2">DSM 109015</strain>
    </source>
</reference>
<name>A0ABR9R223_9FIRM</name>
<dbReference type="EMBL" id="JADCKC010000001">
    <property type="protein sequence ID" value="MBE5037153.1"/>
    <property type="molecule type" value="Genomic_DNA"/>
</dbReference>
<gene>
    <name evidence="1" type="ORF">INF35_05070</name>
</gene>
<dbReference type="InterPro" id="IPR009711">
    <property type="entry name" value="UPF0473"/>
</dbReference>
<evidence type="ECO:0000313" key="2">
    <source>
        <dbReference type="Proteomes" id="UP000768567"/>
    </source>
</evidence>
<organism evidence="1 2">
    <name type="scientific">Gemmiger gallinarum</name>
    <dbReference type="NCBI Taxonomy" id="2779354"/>
    <lineage>
        <taxon>Bacteria</taxon>
        <taxon>Bacillati</taxon>
        <taxon>Bacillota</taxon>
        <taxon>Clostridia</taxon>
        <taxon>Eubacteriales</taxon>
        <taxon>Gemmiger</taxon>
    </lineage>
</organism>
<protein>
    <submittedName>
        <fullName evidence="1">DUF1292 domain-containing protein</fullName>
    </submittedName>
</protein>
<dbReference type="Proteomes" id="UP000768567">
    <property type="component" value="Unassembled WGS sequence"/>
</dbReference>
<comment type="caution">
    <text evidence="1">The sequence shown here is derived from an EMBL/GenBank/DDBJ whole genome shotgun (WGS) entry which is preliminary data.</text>
</comment>
<keyword evidence="2" id="KW-1185">Reference proteome</keyword>
<accession>A0ABR9R223</accession>